<dbReference type="Gene3D" id="3.40.50.720">
    <property type="entry name" value="NAD(P)-binding Rossmann-like Domain"/>
    <property type="match status" value="2"/>
</dbReference>
<evidence type="ECO:0000256" key="9">
    <source>
        <dbReference type="ARBA" id="ARBA00059620"/>
    </source>
</evidence>
<evidence type="ECO:0000313" key="13">
    <source>
        <dbReference type="EMBL" id="CAI8034471.1"/>
    </source>
</evidence>
<dbReference type="GO" id="GO:0016020">
    <property type="term" value="C:membrane"/>
    <property type="evidence" value="ECO:0007669"/>
    <property type="project" value="UniProtKB-SubCell"/>
</dbReference>
<sequence>QVKSVAEEVKSKGREAHAYVVDCSKREEVYEAAGKVANEVGVVSVLVNNAGIVTGRWLMEAKDDSIERTFNVNTLAHYWTVKAFLPGMMKRNRGHIVSIASVMAFQGVPKLSDYSASKAAALSFAESLRYELRRQGKDGVHITAICPYHIRTQLFKGITTRFPVLMRSLSPDEGLGRQLALQFAKCGATLVLWDIDGRKIGAVAEEIRKEGGAAYPYVVDCSKREEVYRMAGRVKEEVGNVAVLVNNAGIATEKAFVNGDLKDEEIEKTYAVNALALYWTVRAFLSWMLDSNYGYIVNIASVAAFGGYPYSADYSASKAAVLNFSEALRSELIATGRSGISVTCVCPLLINTRMVWESRALKKGHSEPTMEPHYVARRILTAMADKQFLLALPAILHLARFLKSMLPQKAYDTYLFKRFFESANPLNLTRVPSSSSND</sequence>
<protein>
    <recommendedName>
        <fullName evidence="10">Short-chain dehydrogenase/reductase 3</fullName>
    </recommendedName>
    <alternativeName>
        <fullName evidence="11">Retinal short-chain dehydrogenase/reductase 1</fullName>
    </alternativeName>
</protein>
<keyword evidence="4" id="KW-0521">NADP</keyword>
<dbReference type="GO" id="GO:0005811">
    <property type="term" value="C:lipid droplet"/>
    <property type="evidence" value="ECO:0007669"/>
    <property type="project" value="TreeGrafter"/>
</dbReference>
<evidence type="ECO:0000256" key="4">
    <source>
        <dbReference type="ARBA" id="ARBA00022857"/>
    </source>
</evidence>
<keyword evidence="14" id="KW-1185">Reference proteome</keyword>
<dbReference type="InterPro" id="IPR020904">
    <property type="entry name" value="Sc_DH/Rdtase_CS"/>
</dbReference>
<comment type="similarity">
    <text evidence="2 12">Belongs to the short-chain dehydrogenases/reductases (SDR) family.</text>
</comment>
<proteinExistence type="inferred from homology"/>
<comment type="function">
    <text evidence="9">Catalyzes the reduction of all-trans-retinal to all-trans-retinol in the presence of NADPH.</text>
</comment>
<dbReference type="GO" id="GO:0052650">
    <property type="term" value="F:all-trans-retinol dehydrogenase (NADP+) activity"/>
    <property type="evidence" value="ECO:0007669"/>
    <property type="project" value="UniProtKB-ARBA"/>
</dbReference>
<keyword evidence="5" id="KW-1133">Transmembrane helix</keyword>
<evidence type="ECO:0000313" key="14">
    <source>
        <dbReference type="Proteomes" id="UP001174909"/>
    </source>
</evidence>
<evidence type="ECO:0000256" key="10">
    <source>
        <dbReference type="ARBA" id="ARBA00068717"/>
    </source>
</evidence>
<evidence type="ECO:0000256" key="2">
    <source>
        <dbReference type="ARBA" id="ARBA00006484"/>
    </source>
</evidence>
<dbReference type="PROSITE" id="PS00061">
    <property type="entry name" value="ADH_SHORT"/>
    <property type="match status" value="2"/>
</dbReference>
<organism evidence="13 14">
    <name type="scientific">Geodia barretti</name>
    <name type="common">Barrett's horny sponge</name>
    <dbReference type="NCBI Taxonomy" id="519541"/>
    <lineage>
        <taxon>Eukaryota</taxon>
        <taxon>Metazoa</taxon>
        <taxon>Porifera</taxon>
        <taxon>Demospongiae</taxon>
        <taxon>Heteroscleromorpha</taxon>
        <taxon>Tetractinellida</taxon>
        <taxon>Astrophorina</taxon>
        <taxon>Geodiidae</taxon>
        <taxon>Geodia</taxon>
    </lineage>
</organism>
<dbReference type="Proteomes" id="UP001174909">
    <property type="component" value="Unassembled WGS sequence"/>
</dbReference>
<dbReference type="Pfam" id="PF00106">
    <property type="entry name" value="adh_short"/>
    <property type="match status" value="2"/>
</dbReference>
<comment type="caution">
    <text evidence="13">The sequence shown here is derived from an EMBL/GenBank/DDBJ whole genome shotgun (WGS) entry which is preliminary data.</text>
</comment>
<dbReference type="InterPro" id="IPR002347">
    <property type="entry name" value="SDR_fam"/>
</dbReference>
<gene>
    <name evidence="13" type="ORF">GBAR_LOCUS19400</name>
</gene>
<feature type="non-terminal residue" evidence="13">
    <location>
        <position position="438"/>
    </location>
</feature>
<accession>A0AA35ST29</accession>
<dbReference type="PRINTS" id="PR00081">
    <property type="entry name" value="GDHRDH"/>
</dbReference>
<evidence type="ECO:0000256" key="6">
    <source>
        <dbReference type="ARBA" id="ARBA00023002"/>
    </source>
</evidence>
<dbReference type="CDD" id="cd05339">
    <property type="entry name" value="17beta-HSDXI-like_SDR_c"/>
    <property type="match status" value="2"/>
</dbReference>
<evidence type="ECO:0000256" key="5">
    <source>
        <dbReference type="ARBA" id="ARBA00022989"/>
    </source>
</evidence>
<dbReference type="InterPro" id="IPR036291">
    <property type="entry name" value="NAD(P)-bd_dom_sf"/>
</dbReference>
<evidence type="ECO:0000256" key="1">
    <source>
        <dbReference type="ARBA" id="ARBA00004141"/>
    </source>
</evidence>
<dbReference type="EMBL" id="CASHTH010002734">
    <property type="protein sequence ID" value="CAI8034471.1"/>
    <property type="molecule type" value="Genomic_DNA"/>
</dbReference>
<dbReference type="PANTHER" id="PTHR24322">
    <property type="entry name" value="PKSB"/>
    <property type="match status" value="1"/>
</dbReference>
<name>A0AA35ST29_GEOBA</name>
<evidence type="ECO:0000256" key="12">
    <source>
        <dbReference type="RuleBase" id="RU000363"/>
    </source>
</evidence>
<dbReference type="AlphaFoldDB" id="A0AA35ST29"/>
<keyword evidence="3" id="KW-0812">Transmembrane</keyword>
<dbReference type="SUPFAM" id="SSF51735">
    <property type="entry name" value="NAD(P)-binding Rossmann-fold domains"/>
    <property type="match status" value="2"/>
</dbReference>
<evidence type="ECO:0000256" key="3">
    <source>
        <dbReference type="ARBA" id="ARBA00022692"/>
    </source>
</evidence>
<reference evidence="13" key="1">
    <citation type="submission" date="2023-03" db="EMBL/GenBank/DDBJ databases">
        <authorList>
            <person name="Steffen K."/>
            <person name="Cardenas P."/>
        </authorList>
    </citation>
    <scope>NUCLEOTIDE SEQUENCE</scope>
</reference>
<comment type="subcellular location">
    <subcellularLocation>
        <location evidence="1">Membrane</location>
        <topology evidence="1">Multi-pass membrane protein</topology>
    </subcellularLocation>
</comment>
<dbReference type="PANTHER" id="PTHR24322:SF746">
    <property type="entry name" value="SHORT CHAIN DEHYDROGENASE_REDUCTASE FAMILY 16C MEMBER 5"/>
    <property type="match status" value="1"/>
</dbReference>
<dbReference type="PRINTS" id="PR00080">
    <property type="entry name" value="SDRFAMILY"/>
</dbReference>
<keyword evidence="6" id="KW-0560">Oxidoreductase</keyword>
<dbReference type="FunFam" id="3.40.50.720:FF:000131">
    <property type="entry name" value="Short-chain dehydrogenase/reductase 3"/>
    <property type="match status" value="1"/>
</dbReference>
<keyword evidence="7" id="KW-0443">Lipid metabolism</keyword>
<evidence type="ECO:0000256" key="7">
    <source>
        <dbReference type="ARBA" id="ARBA00023098"/>
    </source>
</evidence>
<keyword evidence="8" id="KW-0472">Membrane</keyword>
<evidence type="ECO:0000256" key="8">
    <source>
        <dbReference type="ARBA" id="ARBA00023136"/>
    </source>
</evidence>
<evidence type="ECO:0000256" key="11">
    <source>
        <dbReference type="ARBA" id="ARBA00082544"/>
    </source>
</evidence>